<dbReference type="Gene3D" id="1.10.620.20">
    <property type="entry name" value="Ribonucleotide Reductase, subunit A"/>
    <property type="match status" value="1"/>
</dbReference>
<evidence type="ECO:0000256" key="7">
    <source>
        <dbReference type="ARBA" id="ARBA00022946"/>
    </source>
</evidence>
<dbReference type="GO" id="GO:0009570">
    <property type="term" value="C:chloroplast stroma"/>
    <property type="evidence" value="ECO:0007669"/>
    <property type="project" value="TreeGrafter"/>
</dbReference>
<keyword evidence="10" id="KW-0443">Lipid metabolism</keyword>
<comment type="cofactor">
    <cofactor evidence="1">
        <name>Fe(2+)</name>
        <dbReference type="ChEBI" id="CHEBI:29033"/>
    </cofactor>
</comment>
<evidence type="ECO:0000256" key="3">
    <source>
        <dbReference type="ARBA" id="ARBA00008749"/>
    </source>
</evidence>
<dbReference type="InterPro" id="IPR009078">
    <property type="entry name" value="Ferritin-like_SF"/>
</dbReference>
<dbReference type="GO" id="GO:0006633">
    <property type="term" value="P:fatty acid biosynthetic process"/>
    <property type="evidence" value="ECO:0007669"/>
    <property type="project" value="UniProtKB-KW"/>
</dbReference>
<evidence type="ECO:0000256" key="9">
    <source>
        <dbReference type="ARBA" id="ARBA00023004"/>
    </source>
</evidence>
<proteinExistence type="inferred from homology"/>
<dbReference type="GO" id="GO:0045300">
    <property type="term" value="F:stearoyl-[ACP] desaturase activity"/>
    <property type="evidence" value="ECO:0007669"/>
    <property type="project" value="InterPro"/>
</dbReference>
<dbReference type="Pfam" id="PF03405">
    <property type="entry name" value="FA_desaturase_2"/>
    <property type="match status" value="1"/>
</dbReference>
<keyword evidence="6" id="KW-0276">Fatty acid metabolism</keyword>
<dbReference type="GO" id="GO:0046872">
    <property type="term" value="F:metal ion binding"/>
    <property type="evidence" value="ECO:0007669"/>
    <property type="project" value="UniProtKB-KW"/>
</dbReference>
<evidence type="ECO:0000313" key="13">
    <source>
        <dbReference type="Proteomes" id="UP001231189"/>
    </source>
</evidence>
<dbReference type="InterPro" id="IPR012348">
    <property type="entry name" value="RNR-like"/>
</dbReference>
<dbReference type="EMBL" id="JAUUTY010000005">
    <property type="protein sequence ID" value="KAK1632463.1"/>
    <property type="molecule type" value="Genomic_DNA"/>
</dbReference>
<evidence type="ECO:0000256" key="1">
    <source>
        <dbReference type="ARBA" id="ARBA00001954"/>
    </source>
</evidence>
<evidence type="ECO:0000256" key="6">
    <source>
        <dbReference type="ARBA" id="ARBA00022832"/>
    </source>
</evidence>
<sequence length="106" mass="11941">MHVHLVESLCWFSFIVYGNVEYPKGYAHIKQLGFVYTSFQERAMAVSHGSTACLARAPGDSVLARVCGTIAANEKRHETTYIRIVEQQLWLDPDGAVYDFFMPPAN</sequence>
<evidence type="ECO:0000256" key="5">
    <source>
        <dbReference type="ARBA" id="ARBA00022723"/>
    </source>
</evidence>
<comment type="pathway">
    <text evidence="2">Lipid metabolism; fatty acid metabolism.</text>
</comment>
<evidence type="ECO:0000256" key="4">
    <source>
        <dbReference type="ARBA" id="ARBA00022516"/>
    </source>
</evidence>
<keyword evidence="8" id="KW-0560">Oxidoreductase</keyword>
<comment type="caution">
    <text evidence="12">The sequence shown here is derived from an EMBL/GenBank/DDBJ whole genome shotgun (WGS) entry which is preliminary data.</text>
</comment>
<keyword evidence="11" id="KW-0275">Fatty acid biosynthesis</keyword>
<dbReference type="PANTHER" id="PTHR31155:SF31">
    <property type="entry name" value="STEAROYL-[ACYL-CARRIER-PROTEIN] 9-DESATURASE 6, CHLOROPLASTIC"/>
    <property type="match status" value="1"/>
</dbReference>
<accession>A0AAD8W4F3</accession>
<evidence type="ECO:0000256" key="8">
    <source>
        <dbReference type="ARBA" id="ARBA00023002"/>
    </source>
</evidence>
<dbReference type="PANTHER" id="PTHR31155">
    <property type="entry name" value="ACYL- ACYL-CARRIER-PROTEIN DESATURASE-RELATED"/>
    <property type="match status" value="1"/>
</dbReference>
<keyword evidence="9" id="KW-0408">Iron</keyword>
<dbReference type="InterPro" id="IPR005067">
    <property type="entry name" value="Fatty_acid_desaturase-2"/>
</dbReference>
<reference evidence="12" key="1">
    <citation type="submission" date="2023-07" db="EMBL/GenBank/DDBJ databases">
        <title>A chromosome-level genome assembly of Lolium multiflorum.</title>
        <authorList>
            <person name="Chen Y."/>
            <person name="Copetti D."/>
            <person name="Kolliker R."/>
            <person name="Studer B."/>
        </authorList>
    </citation>
    <scope>NUCLEOTIDE SEQUENCE</scope>
    <source>
        <strain evidence="12">02402/16</strain>
        <tissue evidence="12">Leaf</tissue>
    </source>
</reference>
<keyword evidence="7" id="KW-0809">Transit peptide</keyword>
<dbReference type="AlphaFoldDB" id="A0AAD8W4F3"/>
<keyword evidence="13" id="KW-1185">Reference proteome</keyword>
<organism evidence="12 13">
    <name type="scientific">Lolium multiflorum</name>
    <name type="common">Italian ryegrass</name>
    <name type="synonym">Lolium perenne subsp. multiflorum</name>
    <dbReference type="NCBI Taxonomy" id="4521"/>
    <lineage>
        <taxon>Eukaryota</taxon>
        <taxon>Viridiplantae</taxon>
        <taxon>Streptophyta</taxon>
        <taxon>Embryophyta</taxon>
        <taxon>Tracheophyta</taxon>
        <taxon>Spermatophyta</taxon>
        <taxon>Magnoliopsida</taxon>
        <taxon>Liliopsida</taxon>
        <taxon>Poales</taxon>
        <taxon>Poaceae</taxon>
        <taxon>BOP clade</taxon>
        <taxon>Pooideae</taxon>
        <taxon>Poodae</taxon>
        <taxon>Poeae</taxon>
        <taxon>Poeae Chloroplast Group 2 (Poeae type)</taxon>
        <taxon>Loliodinae</taxon>
        <taxon>Loliinae</taxon>
        <taxon>Lolium</taxon>
    </lineage>
</organism>
<dbReference type="SUPFAM" id="SSF47240">
    <property type="entry name" value="Ferritin-like"/>
    <property type="match status" value="1"/>
</dbReference>
<dbReference type="Proteomes" id="UP001231189">
    <property type="component" value="Unassembled WGS sequence"/>
</dbReference>
<evidence type="ECO:0000256" key="11">
    <source>
        <dbReference type="ARBA" id="ARBA00023160"/>
    </source>
</evidence>
<name>A0AAD8W4F3_LOLMU</name>
<evidence type="ECO:0000256" key="10">
    <source>
        <dbReference type="ARBA" id="ARBA00023098"/>
    </source>
</evidence>
<evidence type="ECO:0000256" key="2">
    <source>
        <dbReference type="ARBA" id="ARBA00004872"/>
    </source>
</evidence>
<comment type="similarity">
    <text evidence="3">Belongs to the fatty acid desaturase type 2 family.</text>
</comment>
<keyword evidence="4" id="KW-0444">Lipid biosynthesis</keyword>
<keyword evidence="5" id="KW-0479">Metal-binding</keyword>
<evidence type="ECO:0000313" key="12">
    <source>
        <dbReference type="EMBL" id="KAK1632463.1"/>
    </source>
</evidence>
<protein>
    <submittedName>
        <fullName evidence="12">Uncharacterized protein</fullName>
    </submittedName>
</protein>
<gene>
    <name evidence="12" type="ORF">QYE76_006778</name>
</gene>